<dbReference type="EMBL" id="JH817298">
    <property type="protein sequence ID" value="EKC24461.1"/>
    <property type="molecule type" value="Genomic_DNA"/>
</dbReference>
<feature type="region of interest" description="Disordered" evidence="1">
    <location>
        <begin position="149"/>
        <end position="168"/>
    </location>
</feature>
<name>K1QS98_MAGGI</name>
<feature type="compositionally biased region" description="Polar residues" evidence="1">
    <location>
        <begin position="33"/>
        <end position="56"/>
    </location>
</feature>
<protein>
    <submittedName>
        <fullName evidence="2">Uncharacterized protein</fullName>
    </submittedName>
</protein>
<feature type="region of interest" description="Disordered" evidence="1">
    <location>
        <begin position="1"/>
        <end position="132"/>
    </location>
</feature>
<gene>
    <name evidence="2" type="ORF">CGI_10019562</name>
</gene>
<accession>K1QS98</accession>
<sequence>MAEVTPLPDSVSQAGSSVPSEGNSAEKQDIDVGQSTDTNSNSKDLASKTGEVTQNAIGDDETDGDVNKAKLEKTNNLQTENEQIVNSKEGTPVQEKDDNVDAEESLIDEEETHSNEEVTGTETQTEGDEEGFEINDSDIMKATDVFGKGKRPRVKKMDGDFTDDYETSESTPHRYCIYFFHNQLD</sequence>
<dbReference type="HOGENOM" id="CLU_1462689_0_0_1"/>
<evidence type="ECO:0000313" key="2">
    <source>
        <dbReference type="EMBL" id="EKC24461.1"/>
    </source>
</evidence>
<organism evidence="2">
    <name type="scientific">Magallana gigas</name>
    <name type="common">Pacific oyster</name>
    <name type="synonym">Crassostrea gigas</name>
    <dbReference type="NCBI Taxonomy" id="29159"/>
    <lineage>
        <taxon>Eukaryota</taxon>
        <taxon>Metazoa</taxon>
        <taxon>Spiralia</taxon>
        <taxon>Lophotrochozoa</taxon>
        <taxon>Mollusca</taxon>
        <taxon>Bivalvia</taxon>
        <taxon>Autobranchia</taxon>
        <taxon>Pteriomorphia</taxon>
        <taxon>Ostreida</taxon>
        <taxon>Ostreoidea</taxon>
        <taxon>Ostreidae</taxon>
        <taxon>Magallana</taxon>
    </lineage>
</organism>
<proteinExistence type="predicted"/>
<dbReference type="InParanoid" id="K1QS98"/>
<feature type="compositionally biased region" description="Acidic residues" evidence="1">
    <location>
        <begin position="100"/>
        <end position="111"/>
    </location>
</feature>
<reference evidence="2" key="1">
    <citation type="journal article" date="2012" name="Nature">
        <title>The oyster genome reveals stress adaptation and complexity of shell formation.</title>
        <authorList>
            <person name="Zhang G."/>
            <person name="Fang X."/>
            <person name="Guo X."/>
            <person name="Li L."/>
            <person name="Luo R."/>
            <person name="Xu F."/>
            <person name="Yang P."/>
            <person name="Zhang L."/>
            <person name="Wang X."/>
            <person name="Qi H."/>
            <person name="Xiong Z."/>
            <person name="Que H."/>
            <person name="Xie Y."/>
            <person name="Holland P.W."/>
            <person name="Paps J."/>
            <person name="Zhu Y."/>
            <person name="Wu F."/>
            <person name="Chen Y."/>
            <person name="Wang J."/>
            <person name="Peng C."/>
            <person name="Meng J."/>
            <person name="Yang L."/>
            <person name="Liu J."/>
            <person name="Wen B."/>
            <person name="Zhang N."/>
            <person name="Huang Z."/>
            <person name="Zhu Q."/>
            <person name="Feng Y."/>
            <person name="Mount A."/>
            <person name="Hedgecock D."/>
            <person name="Xu Z."/>
            <person name="Liu Y."/>
            <person name="Domazet-Loso T."/>
            <person name="Du Y."/>
            <person name="Sun X."/>
            <person name="Zhang S."/>
            <person name="Liu B."/>
            <person name="Cheng P."/>
            <person name="Jiang X."/>
            <person name="Li J."/>
            <person name="Fan D."/>
            <person name="Wang W."/>
            <person name="Fu W."/>
            <person name="Wang T."/>
            <person name="Wang B."/>
            <person name="Zhang J."/>
            <person name="Peng Z."/>
            <person name="Li Y."/>
            <person name="Li N."/>
            <person name="Wang J."/>
            <person name="Chen M."/>
            <person name="He Y."/>
            <person name="Tan F."/>
            <person name="Song X."/>
            <person name="Zheng Q."/>
            <person name="Huang R."/>
            <person name="Yang H."/>
            <person name="Du X."/>
            <person name="Chen L."/>
            <person name="Yang M."/>
            <person name="Gaffney P.M."/>
            <person name="Wang S."/>
            <person name="Luo L."/>
            <person name="She Z."/>
            <person name="Ming Y."/>
            <person name="Huang W."/>
            <person name="Zhang S."/>
            <person name="Huang B."/>
            <person name="Zhang Y."/>
            <person name="Qu T."/>
            <person name="Ni P."/>
            <person name="Miao G."/>
            <person name="Wang J."/>
            <person name="Wang Q."/>
            <person name="Steinberg C.E."/>
            <person name="Wang H."/>
            <person name="Li N."/>
            <person name="Qian L."/>
            <person name="Zhang G."/>
            <person name="Li Y."/>
            <person name="Yang H."/>
            <person name="Liu X."/>
            <person name="Wang J."/>
            <person name="Yin Y."/>
            <person name="Wang J."/>
        </authorList>
    </citation>
    <scope>NUCLEOTIDE SEQUENCE [LARGE SCALE GENOMIC DNA]</scope>
    <source>
        <strain evidence="2">05x7-T-G4-1.051#20</strain>
    </source>
</reference>
<evidence type="ECO:0000256" key="1">
    <source>
        <dbReference type="SAM" id="MobiDB-lite"/>
    </source>
</evidence>
<feature type="compositionally biased region" description="Polar residues" evidence="1">
    <location>
        <begin position="10"/>
        <end position="23"/>
    </location>
</feature>
<dbReference type="AlphaFoldDB" id="K1QS98"/>
<feature type="compositionally biased region" description="Polar residues" evidence="1">
    <location>
        <begin position="74"/>
        <end position="89"/>
    </location>
</feature>